<organism evidence="1 2">
    <name type="scientific">Aaosphaeria arxii CBS 175.79</name>
    <dbReference type="NCBI Taxonomy" id="1450172"/>
    <lineage>
        <taxon>Eukaryota</taxon>
        <taxon>Fungi</taxon>
        <taxon>Dikarya</taxon>
        <taxon>Ascomycota</taxon>
        <taxon>Pezizomycotina</taxon>
        <taxon>Dothideomycetes</taxon>
        <taxon>Pleosporomycetidae</taxon>
        <taxon>Pleosporales</taxon>
        <taxon>Pleosporales incertae sedis</taxon>
        <taxon>Aaosphaeria</taxon>
    </lineage>
</organism>
<proteinExistence type="predicted"/>
<protein>
    <submittedName>
        <fullName evidence="1">Uncharacterized protein</fullName>
    </submittedName>
</protein>
<dbReference type="Proteomes" id="UP000799778">
    <property type="component" value="Unassembled WGS sequence"/>
</dbReference>
<dbReference type="RefSeq" id="XP_033376640.1">
    <property type="nucleotide sequence ID" value="XM_033532579.1"/>
</dbReference>
<dbReference type="AlphaFoldDB" id="A0A6A5X605"/>
<reference evidence="1" key="1">
    <citation type="journal article" date="2020" name="Stud. Mycol.">
        <title>101 Dothideomycetes genomes: a test case for predicting lifestyles and emergence of pathogens.</title>
        <authorList>
            <person name="Haridas S."/>
            <person name="Albert R."/>
            <person name="Binder M."/>
            <person name="Bloem J."/>
            <person name="Labutti K."/>
            <person name="Salamov A."/>
            <person name="Andreopoulos B."/>
            <person name="Baker S."/>
            <person name="Barry K."/>
            <person name="Bills G."/>
            <person name="Bluhm B."/>
            <person name="Cannon C."/>
            <person name="Castanera R."/>
            <person name="Culley D."/>
            <person name="Daum C."/>
            <person name="Ezra D."/>
            <person name="Gonzalez J."/>
            <person name="Henrissat B."/>
            <person name="Kuo A."/>
            <person name="Liang C."/>
            <person name="Lipzen A."/>
            <person name="Lutzoni F."/>
            <person name="Magnuson J."/>
            <person name="Mondo S."/>
            <person name="Nolan M."/>
            <person name="Ohm R."/>
            <person name="Pangilinan J."/>
            <person name="Park H.-J."/>
            <person name="Ramirez L."/>
            <person name="Alfaro M."/>
            <person name="Sun H."/>
            <person name="Tritt A."/>
            <person name="Yoshinaga Y."/>
            <person name="Zwiers L.-H."/>
            <person name="Turgeon B."/>
            <person name="Goodwin S."/>
            <person name="Spatafora J."/>
            <person name="Crous P."/>
            <person name="Grigoriev I."/>
        </authorList>
    </citation>
    <scope>NUCLEOTIDE SEQUENCE</scope>
    <source>
        <strain evidence="1">CBS 175.79</strain>
    </source>
</reference>
<sequence length="413" mass="46972">MAYSSKLIRSVIGSMVVGSYRTVRYGDYHEIRDQRTISRTWTGHRVSQFAESLVHYHRWKQPRDTPATTADIKMNQYMLATDRIRIGSVYHLEDIFEESPPQEIMIVDLIQCAAHDDRVAFALVFDTKTVRDAVKPECSWPYQLQGDEMPQYVLSNVFYALDKRLFTMNFKFANETVSSYCGFNFYRWDLEAFNASHAAVNYAFTSYNEPVSTLFFQKGGEDGSRGLSREIRFQVYAEIFSPMVFKALKPAGTSSKGFLASYEFSDNSENEYGILLSTEEVQNAMYDARIDIGILDLLHMVPTEISSTTGIIYGSGRTSLRIPLPNLGRLGIMAAQLEPTLPIFQTIRSCVGLYKKVRKIRITILHSGVITEEGLAEEKELMQGLHKDVEWVVNISNCSNMAQIHAMDNALPR</sequence>
<accession>A0A6A5X605</accession>
<evidence type="ECO:0000313" key="1">
    <source>
        <dbReference type="EMBL" id="KAF2008301.1"/>
    </source>
</evidence>
<dbReference type="EMBL" id="ML978089">
    <property type="protein sequence ID" value="KAF2008301.1"/>
    <property type="molecule type" value="Genomic_DNA"/>
</dbReference>
<evidence type="ECO:0000313" key="2">
    <source>
        <dbReference type="Proteomes" id="UP000799778"/>
    </source>
</evidence>
<keyword evidence="2" id="KW-1185">Reference proteome</keyword>
<gene>
    <name evidence="1" type="ORF">BU24DRAFT_469075</name>
</gene>
<dbReference type="GeneID" id="54289976"/>
<name>A0A6A5X605_9PLEO</name>